<name>A0AAJ0D0W0_9HYPO</name>
<protein>
    <submittedName>
        <fullName evidence="2">Uncharacterized protein</fullName>
    </submittedName>
</protein>
<accession>A0AAJ0D0W0</accession>
<organism evidence="2 3">
    <name type="scientific">Conoideocrella luteorostrata</name>
    <dbReference type="NCBI Taxonomy" id="1105319"/>
    <lineage>
        <taxon>Eukaryota</taxon>
        <taxon>Fungi</taxon>
        <taxon>Dikarya</taxon>
        <taxon>Ascomycota</taxon>
        <taxon>Pezizomycotina</taxon>
        <taxon>Sordariomycetes</taxon>
        <taxon>Hypocreomycetidae</taxon>
        <taxon>Hypocreales</taxon>
        <taxon>Clavicipitaceae</taxon>
        <taxon>Conoideocrella</taxon>
    </lineage>
</organism>
<proteinExistence type="predicted"/>
<dbReference type="Proteomes" id="UP001251528">
    <property type="component" value="Unassembled WGS sequence"/>
</dbReference>
<evidence type="ECO:0000256" key="1">
    <source>
        <dbReference type="SAM" id="MobiDB-lite"/>
    </source>
</evidence>
<feature type="region of interest" description="Disordered" evidence="1">
    <location>
        <begin position="22"/>
        <end position="52"/>
    </location>
</feature>
<sequence length="414" mass="47744">MPTPEVYSTTINTNSRSVLTQRPLKDRTNHAPRLSKNRAGKCIQTSSDARRTRSALYNGKQPKTRAVQLHPKQREFVRSVTETLQRIRRFENRVLQLRCQQQTTNIPHSQFWLEYPQSRIRKLLGDPTLPSLSMKETHQLRDTIIEDLRVLYAEHLPYAPDLTRLEIVSKTSNKKLRSIIYRPLIDSFDFHLEATDQTASWEDSRDKRIRFVQAQFDVLEILSAISVPSPPTRLDVDLEPAIAAEVLRKYRLPVQKRNIAIRYIRKYSTELGQYVIEMTQSYLLTLPCRVIPHDLSTREALLDRCSTIHHILSLINQSVEDEEDVAKHRATLLVVYATMLIHVHANVVTAQGSHGLLERSSNDTSESYSSHDGFMSVVHARQMAEDALVELKTDIDEGTDWFIRAKTRPYKTSP</sequence>
<evidence type="ECO:0000313" key="2">
    <source>
        <dbReference type="EMBL" id="KAK2616275.1"/>
    </source>
</evidence>
<keyword evidence="3" id="KW-1185">Reference proteome</keyword>
<evidence type="ECO:0000313" key="3">
    <source>
        <dbReference type="Proteomes" id="UP001251528"/>
    </source>
</evidence>
<comment type="caution">
    <text evidence="2">The sequence shown here is derived from an EMBL/GenBank/DDBJ whole genome shotgun (WGS) entry which is preliminary data.</text>
</comment>
<gene>
    <name evidence="2" type="ORF">QQS21_000709</name>
</gene>
<reference evidence="2" key="1">
    <citation type="submission" date="2023-06" db="EMBL/GenBank/DDBJ databases">
        <title>Conoideocrella luteorostrata (Hypocreales: Clavicipitaceae), a potential biocontrol fungus for elongate hemlock scale in United States Christmas tree production areas.</title>
        <authorList>
            <person name="Barrett H."/>
            <person name="Lovett B."/>
            <person name="Macias A.M."/>
            <person name="Stajich J.E."/>
            <person name="Kasson M.T."/>
        </authorList>
    </citation>
    <scope>NUCLEOTIDE SEQUENCE</scope>
    <source>
        <strain evidence="2">ARSEF 14590</strain>
    </source>
</reference>
<dbReference type="AlphaFoldDB" id="A0AAJ0D0W0"/>
<dbReference type="EMBL" id="JASWJB010000007">
    <property type="protein sequence ID" value="KAK2616275.1"/>
    <property type="molecule type" value="Genomic_DNA"/>
</dbReference>